<dbReference type="InterPro" id="IPR036513">
    <property type="entry name" value="STAS_dom_sf"/>
</dbReference>
<comment type="caution">
    <text evidence="4">The sequence shown here is derived from an EMBL/GenBank/DDBJ whole genome shotgun (WGS) entry which is preliminary data.</text>
</comment>
<name>A0A7W9PFE9_9NOCA</name>
<keyword evidence="5" id="KW-1185">Reference proteome</keyword>
<dbReference type="SUPFAM" id="SSF52091">
    <property type="entry name" value="SpoIIaa-like"/>
    <property type="match status" value="1"/>
</dbReference>
<dbReference type="Pfam" id="PF01740">
    <property type="entry name" value="STAS"/>
    <property type="match status" value="1"/>
</dbReference>
<gene>
    <name evidence="4" type="ORF">BJY24_004056</name>
</gene>
<dbReference type="AlphaFoldDB" id="A0A7W9PFE9"/>
<sequence length="131" mass="13621">MTDNGSESNRAFPEAAGGTRIDISVDARDKASVLRVSGEIDVLTAPVLREAIEKVWSSEPEQPATVVDLTAVTFLASAGLAVLAACARSAPDRARLWVVSGSPATSRPITVTGLAELLNMCATVDEALEAI</sequence>
<evidence type="ECO:0000313" key="5">
    <source>
        <dbReference type="Proteomes" id="UP000540412"/>
    </source>
</evidence>
<dbReference type="Gene3D" id="3.30.750.24">
    <property type="entry name" value="STAS domain"/>
    <property type="match status" value="1"/>
</dbReference>
<evidence type="ECO:0000256" key="1">
    <source>
        <dbReference type="ARBA" id="ARBA00009013"/>
    </source>
</evidence>
<evidence type="ECO:0000259" key="3">
    <source>
        <dbReference type="PROSITE" id="PS50801"/>
    </source>
</evidence>
<accession>A0A7W9PFE9</accession>
<dbReference type="PANTHER" id="PTHR33495">
    <property type="entry name" value="ANTI-SIGMA FACTOR ANTAGONIST TM_1081-RELATED-RELATED"/>
    <property type="match status" value="1"/>
</dbReference>
<dbReference type="Proteomes" id="UP000540412">
    <property type="component" value="Unassembled WGS sequence"/>
</dbReference>
<evidence type="ECO:0000256" key="2">
    <source>
        <dbReference type="RuleBase" id="RU003749"/>
    </source>
</evidence>
<dbReference type="CDD" id="cd07043">
    <property type="entry name" value="STAS_anti-anti-sigma_factors"/>
    <property type="match status" value="1"/>
</dbReference>
<proteinExistence type="inferred from homology"/>
<dbReference type="RefSeq" id="WP_051161131.1">
    <property type="nucleotide sequence ID" value="NZ_JACHIT010000001.1"/>
</dbReference>
<dbReference type="InterPro" id="IPR002645">
    <property type="entry name" value="STAS_dom"/>
</dbReference>
<dbReference type="PROSITE" id="PS50801">
    <property type="entry name" value="STAS"/>
    <property type="match status" value="1"/>
</dbReference>
<dbReference type="EMBL" id="JACHIT010000001">
    <property type="protein sequence ID" value="MBB5915189.1"/>
    <property type="molecule type" value="Genomic_DNA"/>
</dbReference>
<comment type="similarity">
    <text evidence="1 2">Belongs to the anti-sigma-factor antagonist family.</text>
</comment>
<evidence type="ECO:0000313" key="4">
    <source>
        <dbReference type="EMBL" id="MBB5915189.1"/>
    </source>
</evidence>
<dbReference type="PANTHER" id="PTHR33495:SF13">
    <property type="entry name" value="ANTI-SIGMA-F FACTOR ANTAGONIST RSFB"/>
    <property type="match status" value="1"/>
</dbReference>
<feature type="domain" description="STAS" evidence="3">
    <location>
        <begin position="21"/>
        <end position="131"/>
    </location>
</feature>
<reference evidence="4 5" key="1">
    <citation type="submission" date="2020-08" db="EMBL/GenBank/DDBJ databases">
        <title>Sequencing the genomes of 1000 actinobacteria strains.</title>
        <authorList>
            <person name="Klenk H.-P."/>
        </authorList>
    </citation>
    <scope>NUCLEOTIDE SEQUENCE [LARGE SCALE GENOMIC DNA]</scope>
    <source>
        <strain evidence="4 5">DSM 43582</strain>
    </source>
</reference>
<protein>
    <recommendedName>
        <fullName evidence="2">Anti-sigma factor antagonist</fullName>
    </recommendedName>
</protein>
<dbReference type="NCBIfam" id="TIGR00377">
    <property type="entry name" value="ant_ant_sig"/>
    <property type="match status" value="1"/>
</dbReference>
<dbReference type="GO" id="GO:0043856">
    <property type="term" value="F:anti-sigma factor antagonist activity"/>
    <property type="evidence" value="ECO:0007669"/>
    <property type="project" value="InterPro"/>
</dbReference>
<organism evidence="4 5">
    <name type="scientific">Nocardia transvalensis</name>
    <dbReference type="NCBI Taxonomy" id="37333"/>
    <lineage>
        <taxon>Bacteria</taxon>
        <taxon>Bacillati</taxon>
        <taxon>Actinomycetota</taxon>
        <taxon>Actinomycetes</taxon>
        <taxon>Mycobacteriales</taxon>
        <taxon>Nocardiaceae</taxon>
        <taxon>Nocardia</taxon>
    </lineage>
</organism>
<dbReference type="InterPro" id="IPR003658">
    <property type="entry name" value="Anti-sigma_ant"/>
</dbReference>